<evidence type="ECO:0000313" key="4">
    <source>
        <dbReference type="EMBL" id="KAJ5360225.1"/>
    </source>
</evidence>
<dbReference type="SUPFAM" id="SSF51197">
    <property type="entry name" value="Clavaminate synthase-like"/>
    <property type="match status" value="1"/>
</dbReference>
<dbReference type="InterPro" id="IPR042098">
    <property type="entry name" value="TauD-like_sf"/>
</dbReference>
<evidence type="ECO:0000256" key="2">
    <source>
        <dbReference type="SAM" id="MobiDB-lite"/>
    </source>
</evidence>
<gene>
    <name evidence="4" type="ORF">N7517_009416</name>
</gene>
<reference evidence="4" key="2">
    <citation type="journal article" date="2023" name="IMA Fungus">
        <title>Comparative genomic study of the Penicillium genus elucidates a diverse pangenome and 15 lateral gene transfer events.</title>
        <authorList>
            <person name="Petersen C."/>
            <person name="Sorensen T."/>
            <person name="Nielsen M.R."/>
            <person name="Sondergaard T.E."/>
            <person name="Sorensen J.L."/>
            <person name="Fitzpatrick D.A."/>
            <person name="Frisvad J.C."/>
            <person name="Nielsen K.L."/>
        </authorList>
    </citation>
    <scope>NUCLEOTIDE SEQUENCE</scope>
    <source>
        <strain evidence="4">IBT 3081</strain>
    </source>
</reference>
<dbReference type="GO" id="GO:0016491">
    <property type="term" value="F:oxidoreductase activity"/>
    <property type="evidence" value="ECO:0007669"/>
    <property type="project" value="UniProtKB-KW"/>
</dbReference>
<comment type="caution">
    <text evidence="4">The sequence shown here is derived from an EMBL/GenBank/DDBJ whole genome shotgun (WGS) entry which is preliminary data.</text>
</comment>
<evidence type="ECO:0000256" key="1">
    <source>
        <dbReference type="ARBA" id="ARBA00023002"/>
    </source>
</evidence>
<feature type="compositionally biased region" description="Low complexity" evidence="2">
    <location>
        <begin position="98"/>
        <end position="112"/>
    </location>
</feature>
<dbReference type="GeneID" id="81466322"/>
<keyword evidence="1" id="KW-0560">Oxidoreductase</keyword>
<name>A0A9W9RIL4_9EURO</name>
<feature type="region of interest" description="Disordered" evidence="2">
    <location>
        <begin position="95"/>
        <end position="117"/>
    </location>
</feature>
<keyword evidence="5" id="KW-1185">Reference proteome</keyword>
<dbReference type="Pfam" id="PF02668">
    <property type="entry name" value="TauD"/>
    <property type="match status" value="1"/>
</dbReference>
<dbReference type="AlphaFoldDB" id="A0A9W9RIL4"/>
<proteinExistence type="predicted"/>
<accession>A0A9W9RIL4</accession>
<dbReference type="Proteomes" id="UP001147752">
    <property type="component" value="Unassembled WGS sequence"/>
</dbReference>
<dbReference type="RefSeq" id="XP_056575711.1">
    <property type="nucleotide sequence ID" value="XM_056727139.1"/>
</dbReference>
<dbReference type="Gene3D" id="3.60.130.10">
    <property type="entry name" value="Clavaminate synthase-like"/>
    <property type="match status" value="1"/>
</dbReference>
<reference evidence="4" key="1">
    <citation type="submission" date="2022-12" db="EMBL/GenBank/DDBJ databases">
        <authorList>
            <person name="Petersen C."/>
        </authorList>
    </citation>
    <scope>NUCLEOTIDE SEQUENCE</scope>
    <source>
        <strain evidence="4">IBT 3081</strain>
    </source>
</reference>
<sequence length="289" mass="32513">MASSDIISCLSTQVQQLDANGLESSHNTKHIHQAHEILRSQGLLKINLKFRDESSTYLTQLISSLNRSHNHGLPITHSSTRGWFWDVRPQSTTRIAKSSSNSNPCSSPDNLPARSETSESFPWHTDCSYEERPPSFFALQVLHADTCGGGTLSVMELARLLPLLSATARKYLSRAEYRITVPPEFVKRDDQRSIVGSVLTNTGDGLRFREDIITPLTTSGGEAFEELKNMLRSSEARSQTISLSPLLLPSGSIVLVGNRRWLHARNEVRDPKRHLRRVRWDARPFVESR</sequence>
<feature type="domain" description="TauD/TfdA-like" evidence="3">
    <location>
        <begin position="114"/>
        <end position="278"/>
    </location>
</feature>
<dbReference type="InterPro" id="IPR003819">
    <property type="entry name" value="TauD/TfdA-like"/>
</dbReference>
<evidence type="ECO:0000259" key="3">
    <source>
        <dbReference type="Pfam" id="PF02668"/>
    </source>
</evidence>
<organism evidence="4 5">
    <name type="scientific">Penicillium concentricum</name>
    <dbReference type="NCBI Taxonomy" id="293559"/>
    <lineage>
        <taxon>Eukaryota</taxon>
        <taxon>Fungi</taxon>
        <taxon>Dikarya</taxon>
        <taxon>Ascomycota</taxon>
        <taxon>Pezizomycotina</taxon>
        <taxon>Eurotiomycetes</taxon>
        <taxon>Eurotiomycetidae</taxon>
        <taxon>Eurotiales</taxon>
        <taxon>Aspergillaceae</taxon>
        <taxon>Penicillium</taxon>
    </lineage>
</organism>
<evidence type="ECO:0000313" key="5">
    <source>
        <dbReference type="Proteomes" id="UP001147752"/>
    </source>
</evidence>
<dbReference type="EMBL" id="JAPZBT010000004">
    <property type="protein sequence ID" value="KAJ5360225.1"/>
    <property type="molecule type" value="Genomic_DNA"/>
</dbReference>
<dbReference type="OrthoDB" id="2960375at2759"/>
<protein>
    <recommendedName>
        <fullName evidence="3">TauD/TfdA-like domain-containing protein</fullName>
    </recommendedName>
</protein>